<dbReference type="InterPro" id="IPR051805">
    <property type="entry name" value="Dehydratase_Activator_Redct"/>
</dbReference>
<dbReference type="GO" id="GO:0051536">
    <property type="term" value="F:iron-sulfur cluster binding"/>
    <property type="evidence" value="ECO:0007669"/>
    <property type="project" value="UniProtKB-KW"/>
</dbReference>
<dbReference type="Gene3D" id="3.30.420.40">
    <property type="match status" value="2"/>
</dbReference>
<evidence type="ECO:0000256" key="1">
    <source>
        <dbReference type="ARBA" id="ARBA00001966"/>
    </source>
</evidence>
<dbReference type="CDD" id="cd24036">
    <property type="entry name" value="ASKHA_NBD_BcrAD_BadFG_HgdC_HadI"/>
    <property type="match status" value="1"/>
</dbReference>
<dbReference type="Proteomes" id="UP000002881">
    <property type="component" value="Chromosome"/>
</dbReference>
<comment type="cofactor">
    <cofactor evidence="1">
        <name>[4Fe-4S] cluster</name>
        <dbReference type="ChEBI" id="CHEBI:49883"/>
    </cofactor>
</comment>
<dbReference type="InterPro" id="IPR010327">
    <property type="entry name" value="FldB/FldC_alpha/beta"/>
</dbReference>
<proteinExistence type="predicted"/>
<dbReference type="STRING" id="660470.Theba_1005"/>
<keyword evidence="4" id="KW-0411">Iron-sulfur</keyword>
<dbReference type="RefSeq" id="WP_014730721.1">
    <property type="nucleotide sequence ID" value="NC_017934.1"/>
</dbReference>
<dbReference type="KEGG" id="mpg:Theba_1005"/>
<dbReference type="NCBIfam" id="TIGR00241">
    <property type="entry name" value="CoA_E_activ"/>
    <property type="match status" value="1"/>
</dbReference>
<feature type="domain" description="ATPase BadF/BadG/BcrA/BcrD type" evidence="5">
    <location>
        <begin position="317"/>
        <end position="565"/>
    </location>
</feature>
<evidence type="ECO:0000259" key="5">
    <source>
        <dbReference type="Pfam" id="PF01869"/>
    </source>
</evidence>
<evidence type="ECO:0000256" key="2">
    <source>
        <dbReference type="ARBA" id="ARBA00022723"/>
    </source>
</evidence>
<dbReference type="HOGENOM" id="CLU_035213_0_0_0"/>
<keyword evidence="2" id="KW-0479">Metal-binding</keyword>
<dbReference type="InterPro" id="IPR002731">
    <property type="entry name" value="ATPase_BadF"/>
</dbReference>
<dbReference type="Gene3D" id="3.40.50.11900">
    <property type="match status" value="1"/>
</dbReference>
<keyword evidence="3" id="KW-0408">Iron</keyword>
<organism evidence="6 7">
    <name type="scientific">Mesotoga prima MesG1.Ag.4.2</name>
    <dbReference type="NCBI Taxonomy" id="660470"/>
    <lineage>
        <taxon>Bacteria</taxon>
        <taxon>Thermotogati</taxon>
        <taxon>Thermotogota</taxon>
        <taxon>Thermotogae</taxon>
        <taxon>Kosmotogales</taxon>
        <taxon>Kosmotogaceae</taxon>
        <taxon>Mesotoga</taxon>
    </lineage>
</organism>
<keyword evidence="7" id="KW-1185">Reference proteome</keyword>
<protein>
    <submittedName>
        <fullName evidence="6">CoA-substrate-specific enzyme activase, putative</fullName>
    </submittedName>
</protein>
<dbReference type="Pfam" id="PF01869">
    <property type="entry name" value="BcrAD_BadFG"/>
    <property type="match status" value="1"/>
</dbReference>
<dbReference type="eggNOG" id="COG1924">
    <property type="taxonomic scope" value="Bacteria"/>
</dbReference>
<evidence type="ECO:0000256" key="3">
    <source>
        <dbReference type="ARBA" id="ARBA00023004"/>
    </source>
</evidence>
<dbReference type="Pfam" id="PF06050">
    <property type="entry name" value="HGD-D"/>
    <property type="match status" value="1"/>
</dbReference>
<dbReference type="SUPFAM" id="SSF53067">
    <property type="entry name" value="Actin-like ATPase domain"/>
    <property type="match status" value="1"/>
</dbReference>
<accession>I2F457</accession>
<evidence type="ECO:0000313" key="7">
    <source>
        <dbReference type="Proteomes" id="UP000002881"/>
    </source>
</evidence>
<dbReference type="eggNOG" id="COG1775">
    <property type="taxonomic scope" value="Bacteria"/>
</dbReference>
<dbReference type="GO" id="GO:0046872">
    <property type="term" value="F:metal ion binding"/>
    <property type="evidence" value="ECO:0007669"/>
    <property type="project" value="UniProtKB-KW"/>
</dbReference>
<dbReference type="EMBL" id="CP003532">
    <property type="protein sequence ID" value="AFK06710.1"/>
    <property type="molecule type" value="Genomic_DNA"/>
</dbReference>
<reference evidence="6 7" key="1">
    <citation type="journal article" date="2012" name="Genome Biol. Evol.">
        <title>Genome Sequence of the Mesophilic Thermotogales Bacterium Mesotoga prima MesG1.Ag.4.2 Reveals the Largest Thermotogales Genome To Date.</title>
        <authorList>
            <person name="Zhaxybayeva O."/>
            <person name="Swithers K.S."/>
            <person name="Foght J."/>
            <person name="Green A.G."/>
            <person name="Bruce D."/>
            <person name="Detter C."/>
            <person name="Han S."/>
            <person name="Teshima H."/>
            <person name="Han J."/>
            <person name="Woyke T."/>
            <person name="Pitluck S."/>
            <person name="Nolan M."/>
            <person name="Ivanova N."/>
            <person name="Pati A."/>
            <person name="Land M.L."/>
            <person name="Dlutek M."/>
            <person name="Doolittle W.F."/>
            <person name="Noll K.M."/>
            <person name="Nesbo C.L."/>
        </authorList>
    </citation>
    <scope>NUCLEOTIDE SEQUENCE [LARGE SCALE GENOMIC DNA]</scope>
    <source>
        <strain evidence="7">mesG1.Ag.4.2</strain>
    </source>
</reference>
<gene>
    <name evidence="6" type="ORF">Theba_1005</name>
</gene>
<dbReference type="PANTHER" id="PTHR32329:SF2">
    <property type="entry name" value="BIFUNCTIONAL PROTEIN [INCLUDES 2-HYDROXYACYL-COA DEHYDRATASE (N-TER) AND ITS ACTIVATOR DOMAIN (C_TERM)"/>
    <property type="match status" value="1"/>
</dbReference>
<evidence type="ECO:0000313" key="6">
    <source>
        <dbReference type="EMBL" id="AFK06710.1"/>
    </source>
</evidence>
<dbReference type="Gene3D" id="3.40.50.11890">
    <property type="match status" value="1"/>
</dbReference>
<name>I2F457_9BACT</name>
<dbReference type="GeneID" id="87106836"/>
<evidence type="ECO:0000256" key="4">
    <source>
        <dbReference type="ARBA" id="ARBA00023014"/>
    </source>
</evidence>
<dbReference type="InterPro" id="IPR043129">
    <property type="entry name" value="ATPase_NBD"/>
</dbReference>
<sequence length="572" mass="62081">MIYYTCSYLPLEVLMGSDIAFQRLMTSSPTSSHELGCNLCGYAKTVYQKGMELDSNDCLLIVDSCDAMRRVGDLLDELSLANVFILRLPWKRDGESVRFLAVEIQRLVYFLESSGISVDLREGILRFNKLVDFVQANEKRLAAGDLSNLYLQPLNGMQATYTSKYGATLGKSRLAITGGITDIGALDAAVKKTGGVIVMNDTCLGARPFSERTQEKPDPFQAVAERLLKWRSPCARFSEGEFRSNGEVDATVFVAPKFCDFYDFVRPKDGKSVYRIELDYPINSQGQLSTRIGALMEKNSVRSVSPSKEGIKMLFAGVDSGSTTTNAVLIDKEGRIIFSKTLKTGVRASNTAEALIAEMTEVASKEGKRIGKCVSTGYGRLLVSSASDRITEISCHARGVFELFPEARGIIDVGGQDSKVIRLSPDGNVDDFAMNDKCAAGTGRFLEVTAAALELEIDEMALMARKRNKDISISSVCTVFAESEVVSLIGMGERIENISSGLFRAIAKRVGAMYSRLGSPVPLVFTGGVARNSGVVDALKELFGTEIIVPEAPEIVGAFGAALIARDSVVED</sequence>
<dbReference type="PANTHER" id="PTHR32329">
    <property type="entry name" value="BIFUNCTIONAL PROTEIN [INCLUDES 2-HYDROXYACYL-COA DEHYDRATASE (N-TER) AND ITS ACTIVATOR DOMAIN (C_TERM)-RELATED"/>
    <property type="match status" value="1"/>
</dbReference>
<dbReference type="InterPro" id="IPR008275">
    <property type="entry name" value="CoA_E_activase_dom"/>
</dbReference>
<dbReference type="AlphaFoldDB" id="I2F457"/>